<organism evidence="1 2">
    <name type="scientific">Mariniradius saccharolyticus AK6</name>
    <dbReference type="NCBI Taxonomy" id="1239962"/>
    <lineage>
        <taxon>Bacteria</taxon>
        <taxon>Pseudomonadati</taxon>
        <taxon>Bacteroidota</taxon>
        <taxon>Cytophagia</taxon>
        <taxon>Cytophagales</taxon>
        <taxon>Cyclobacteriaceae</taxon>
        <taxon>Mariniradius</taxon>
    </lineage>
</organism>
<accession>M7X9L3</accession>
<name>M7X9L3_9BACT</name>
<dbReference type="AlphaFoldDB" id="M7X9L3"/>
<comment type="caution">
    <text evidence="1">The sequence shown here is derived from an EMBL/GenBank/DDBJ whole genome shotgun (WGS) entry which is preliminary data.</text>
</comment>
<proteinExistence type="predicted"/>
<dbReference type="EMBL" id="AMZY02000018">
    <property type="protein sequence ID" value="EMS31629.1"/>
    <property type="molecule type" value="Genomic_DNA"/>
</dbReference>
<dbReference type="Proteomes" id="UP000010953">
    <property type="component" value="Unassembled WGS sequence"/>
</dbReference>
<sequence length="62" mass="6582">MESTVQGPLGQRQSEWFCGFHGAGGGLSRAVTGPKRGGSQTDGCSDANFFQCFASIHDYLPE</sequence>
<gene>
    <name evidence="1" type="ORF">C943_01900</name>
</gene>
<protein>
    <submittedName>
        <fullName evidence="1">Uncharacterized protein</fullName>
    </submittedName>
</protein>
<evidence type="ECO:0000313" key="2">
    <source>
        <dbReference type="Proteomes" id="UP000010953"/>
    </source>
</evidence>
<keyword evidence="2" id="KW-1185">Reference proteome</keyword>
<reference evidence="1" key="1">
    <citation type="submission" date="2013-01" db="EMBL/GenBank/DDBJ databases">
        <title>Genome assembly of Mariniradius saccharolyticus AK6.</title>
        <authorList>
            <person name="Vaidya B."/>
            <person name="Khatri I."/>
            <person name="Tanuku N.R.S."/>
            <person name="Subramanian S."/>
            <person name="Pinnaka A."/>
        </authorList>
    </citation>
    <scope>NUCLEOTIDE SEQUENCE [LARGE SCALE GENOMIC DNA]</scope>
    <source>
        <strain evidence="1">AK6</strain>
    </source>
</reference>
<evidence type="ECO:0000313" key="1">
    <source>
        <dbReference type="EMBL" id="EMS31629.1"/>
    </source>
</evidence>
<dbReference type="InParanoid" id="M7X9L3"/>